<dbReference type="SUPFAM" id="SSF52279">
    <property type="entry name" value="Beta-D-glucan exohydrolase, C-terminal domain"/>
    <property type="match status" value="1"/>
</dbReference>
<dbReference type="InterPro" id="IPR013783">
    <property type="entry name" value="Ig-like_fold"/>
</dbReference>
<comment type="caution">
    <text evidence="3">The sequence shown here is derived from an EMBL/GenBank/DDBJ whole genome shotgun (WGS) entry which is preliminary data.</text>
</comment>
<dbReference type="SUPFAM" id="SSF51445">
    <property type="entry name" value="(Trans)glycosidases"/>
    <property type="match status" value="1"/>
</dbReference>
<accession>A0ABS4CFV4</accession>
<dbReference type="InterPro" id="IPR001764">
    <property type="entry name" value="Glyco_hydro_3_N"/>
</dbReference>
<dbReference type="GO" id="GO:0016787">
    <property type="term" value="F:hydrolase activity"/>
    <property type="evidence" value="ECO:0007669"/>
    <property type="project" value="UniProtKB-KW"/>
</dbReference>
<organism evidence="3 4">
    <name type="scientific">Enterococcus larvae</name>
    <dbReference type="NCBI Taxonomy" id="2794352"/>
    <lineage>
        <taxon>Bacteria</taxon>
        <taxon>Bacillati</taxon>
        <taxon>Bacillota</taxon>
        <taxon>Bacilli</taxon>
        <taxon>Lactobacillales</taxon>
        <taxon>Enterococcaceae</taxon>
        <taxon>Enterococcus</taxon>
    </lineage>
</organism>
<proteinExistence type="predicted"/>
<evidence type="ECO:0000259" key="2">
    <source>
        <dbReference type="SMART" id="SM01217"/>
    </source>
</evidence>
<dbReference type="SMART" id="SM01217">
    <property type="entry name" value="Fn3_like"/>
    <property type="match status" value="1"/>
</dbReference>
<feature type="domain" description="Fibronectin type III-like" evidence="2">
    <location>
        <begin position="695"/>
        <end position="763"/>
    </location>
</feature>
<dbReference type="Pfam" id="PF14310">
    <property type="entry name" value="Fn3-like"/>
    <property type="match status" value="1"/>
</dbReference>
<dbReference type="Proteomes" id="UP000673375">
    <property type="component" value="Unassembled WGS sequence"/>
</dbReference>
<sequence>MSYKNPEKTIHERVKDLLGRMTLEEKAGQVNQHLYGWKTYEKQQGTIHLTDYFKDHVRWGKGMGALYGLFRADPWSKVNHVTGIPAEDSWKLANEIQDYVINHSRLGIPVLLAEECPHGHQGLGSISYPTNIGRGNSFNCQLIEDTSRHMAEELAMKGVHLALVSSLDLSRDPRWGRTEECYGEDPYLAAAFNHSIISGFQGEMINDRQLVAQQTVEEIGRRPEQIGVVLKHCVAQGDALGGHNSGAVNLGEREFMEIYHPLLKSAKNAVGIMAAYNDIDGIPCHTNELLFQKLLRQEIGYQGIVMADGTALDRLAPIYGSNEHSAGRALQAGIDLSLWDTTYLTVGSGVEKGIIQQNHLDEAVYRILSVKFMLGLFDRPYTEKPEASYKEKVYSYQQANHQMAAESMTLLKNEGILPLDDCGENLAVIGPNGHALYNQLGDYTAPQTDEALERTIFASIKKQFVHSKAAYAQGCDIRDEKNQEPLMEKAVELAEKSDKIILVLGGSSARNFDMEFFANGAVSSKGVNMDSGENVDVASLALGGRQLALLERLSKLGKPIVTIMIQGRPHEIDIVCQKSAAVITAWYPGQEGGPALAQILAGEVNPSGKLSISYPRSSGQLPVYYYQRAIAMNEDYYDLSGAPLFSFGTGTSYTTLDYQKMTILNPDITKQKVKQGEKLQVEVNVKNIGKRKVKEAILLFVKLKGGDVIQRKKLLRGFEKIEIEPKQTKQVCFELGFDELKYFSAHAYFELTEQLTIKVEHLEQSVCLKDN</sequence>
<dbReference type="InterPro" id="IPR002772">
    <property type="entry name" value="Glyco_hydro_3_C"/>
</dbReference>
<reference evidence="3 4" key="1">
    <citation type="submission" date="2020-12" db="EMBL/GenBank/DDBJ databases">
        <title>Vagococcus allomyrinae sp. nov. and Enterococcus lavae sp. nov., isolated from the larvae of Allomyrina dichotoma.</title>
        <authorList>
            <person name="Lee S.D."/>
        </authorList>
    </citation>
    <scope>NUCLEOTIDE SEQUENCE [LARGE SCALE GENOMIC DNA]</scope>
    <source>
        <strain evidence="3 4">BWM-S5</strain>
    </source>
</reference>
<dbReference type="InterPro" id="IPR026891">
    <property type="entry name" value="Fn3-like"/>
</dbReference>
<evidence type="ECO:0000313" key="4">
    <source>
        <dbReference type="Proteomes" id="UP000673375"/>
    </source>
</evidence>
<dbReference type="InterPro" id="IPR017853">
    <property type="entry name" value="GH"/>
</dbReference>
<dbReference type="Gene3D" id="2.60.40.10">
    <property type="entry name" value="Immunoglobulins"/>
    <property type="match status" value="1"/>
</dbReference>
<dbReference type="InterPro" id="IPR036962">
    <property type="entry name" value="Glyco_hydro_3_N_sf"/>
</dbReference>
<dbReference type="EMBL" id="JAEDXU010000002">
    <property type="protein sequence ID" value="MBP1045524.1"/>
    <property type="molecule type" value="Genomic_DNA"/>
</dbReference>
<dbReference type="InterPro" id="IPR051915">
    <property type="entry name" value="Cellulose_Degrad_GH3"/>
</dbReference>
<keyword evidence="1 3" id="KW-0378">Hydrolase</keyword>
<keyword evidence="4" id="KW-1185">Reference proteome</keyword>
<dbReference type="RefSeq" id="WP_209556320.1">
    <property type="nucleotide sequence ID" value="NZ_JAEDXU010000002.1"/>
</dbReference>
<dbReference type="Gene3D" id="3.40.50.1700">
    <property type="entry name" value="Glycoside hydrolase family 3 C-terminal domain"/>
    <property type="match status" value="1"/>
</dbReference>
<evidence type="ECO:0000256" key="1">
    <source>
        <dbReference type="ARBA" id="ARBA00022801"/>
    </source>
</evidence>
<protein>
    <submittedName>
        <fullName evidence="3">Glycoside hydrolase family 3 C-terminal domain-containing protein</fullName>
    </submittedName>
</protein>
<dbReference type="PANTHER" id="PTHR30620:SF123">
    <property type="entry name" value="BETA-XYLOSIDASE"/>
    <property type="match status" value="1"/>
</dbReference>
<dbReference type="Pfam" id="PF01915">
    <property type="entry name" value="Glyco_hydro_3_C"/>
    <property type="match status" value="1"/>
</dbReference>
<gene>
    <name evidence="3" type="ORF">I6N96_04490</name>
</gene>
<dbReference type="Gene3D" id="3.20.20.300">
    <property type="entry name" value="Glycoside hydrolase, family 3, N-terminal domain"/>
    <property type="match status" value="1"/>
</dbReference>
<dbReference type="InterPro" id="IPR036881">
    <property type="entry name" value="Glyco_hydro_3_C_sf"/>
</dbReference>
<name>A0ABS4CFV4_9ENTE</name>
<dbReference type="PRINTS" id="PR00133">
    <property type="entry name" value="GLHYDRLASE3"/>
</dbReference>
<dbReference type="PANTHER" id="PTHR30620">
    <property type="entry name" value="PERIPLASMIC BETA-GLUCOSIDASE-RELATED"/>
    <property type="match status" value="1"/>
</dbReference>
<evidence type="ECO:0000313" key="3">
    <source>
        <dbReference type="EMBL" id="MBP1045524.1"/>
    </source>
</evidence>
<dbReference type="Pfam" id="PF00933">
    <property type="entry name" value="Glyco_hydro_3"/>
    <property type="match status" value="1"/>
</dbReference>